<feature type="domain" description="Ras-GAP" evidence="13">
    <location>
        <begin position="163"/>
        <end position="358"/>
    </location>
</feature>
<evidence type="ECO:0000259" key="14">
    <source>
        <dbReference type="PROSITE" id="PS51205"/>
    </source>
</evidence>
<evidence type="ECO:0000256" key="6">
    <source>
        <dbReference type="ARBA" id="ARBA00022658"/>
    </source>
</evidence>
<keyword evidence="6" id="KW-0344">Guanine-nucleotide releasing factor</keyword>
<gene>
    <name evidence="15" type="ORF">CAMP_LOCUS17295</name>
</gene>
<evidence type="ECO:0000256" key="12">
    <source>
        <dbReference type="SAM" id="MobiDB-lite"/>
    </source>
</evidence>
<name>A0A9P1J2P0_9PELO</name>
<dbReference type="InterPro" id="IPR045046">
    <property type="entry name" value="Vps9-like"/>
</dbReference>
<evidence type="ECO:0000256" key="5">
    <source>
        <dbReference type="ARBA" id="ARBA00022583"/>
    </source>
</evidence>
<evidence type="ECO:0000313" key="16">
    <source>
        <dbReference type="Proteomes" id="UP001152747"/>
    </source>
</evidence>
<protein>
    <recommendedName>
        <fullName evidence="11">Receptor-mediated endocytosis protein 6</fullName>
    </recommendedName>
</protein>
<keyword evidence="16" id="KW-1185">Reference proteome</keyword>
<dbReference type="GO" id="GO:0051049">
    <property type="term" value="P:regulation of transport"/>
    <property type="evidence" value="ECO:0007669"/>
    <property type="project" value="UniProtKB-ARBA"/>
</dbReference>
<dbReference type="SUPFAM" id="SSF109993">
    <property type="entry name" value="VPS9 domain"/>
    <property type="match status" value="1"/>
</dbReference>
<comment type="similarity">
    <text evidence="3">Belongs to the GAPVD1 family.</text>
</comment>
<keyword evidence="5" id="KW-0254">Endocytosis</keyword>
<organism evidence="15 16">
    <name type="scientific">Caenorhabditis angaria</name>
    <dbReference type="NCBI Taxonomy" id="860376"/>
    <lineage>
        <taxon>Eukaryota</taxon>
        <taxon>Metazoa</taxon>
        <taxon>Ecdysozoa</taxon>
        <taxon>Nematoda</taxon>
        <taxon>Chromadorea</taxon>
        <taxon>Rhabditida</taxon>
        <taxon>Rhabditina</taxon>
        <taxon>Rhabditomorpha</taxon>
        <taxon>Rhabditoidea</taxon>
        <taxon>Rhabditidae</taxon>
        <taxon>Peloderinae</taxon>
        <taxon>Caenorhabditis</taxon>
    </lineage>
</organism>
<dbReference type="EMBL" id="CANHGI010000006">
    <property type="protein sequence ID" value="CAI5454658.1"/>
    <property type="molecule type" value="Genomic_DNA"/>
</dbReference>
<evidence type="ECO:0000256" key="11">
    <source>
        <dbReference type="ARBA" id="ARBA00074067"/>
    </source>
</evidence>
<dbReference type="InterPro" id="IPR001936">
    <property type="entry name" value="RasGAP_dom"/>
</dbReference>
<dbReference type="PANTHER" id="PTHR23101">
    <property type="entry name" value="RAB GDP/GTP EXCHANGE FACTOR"/>
    <property type="match status" value="1"/>
</dbReference>
<dbReference type="InterPro" id="IPR037191">
    <property type="entry name" value="VPS9_dom_sf"/>
</dbReference>
<evidence type="ECO:0000256" key="10">
    <source>
        <dbReference type="ARBA" id="ARBA00065347"/>
    </source>
</evidence>
<dbReference type="SUPFAM" id="SSF48350">
    <property type="entry name" value="GTPase activation domain, GAP"/>
    <property type="match status" value="1"/>
</dbReference>
<feature type="compositionally biased region" description="Polar residues" evidence="12">
    <location>
        <begin position="654"/>
        <end position="672"/>
    </location>
</feature>
<evidence type="ECO:0000256" key="2">
    <source>
        <dbReference type="ARBA" id="ARBA00004170"/>
    </source>
</evidence>
<evidence type="ECO:0000256" key="4">
    <source>
        <dbReference type="ARBA" id="ARBA00022468"/>
    </source>
</evidence>
<dbReference type="FunFam" id="1.20.1050.80:FF:000001">
    <property type="entry name" value="GTPase-activating protein and VPS9 domain-containing protein 1 isoform X1"/>
    <property type="match status" value="1"/>
</dbReference>
<feature type="compositionally biased region" description="Basic and acidic residues" evidence="12">
    <location>
        <begin position="597"/>
        <end position="606"/>
    </location>
</feature>
<evidence type="ECO:0000256" key="9">
    <source>
        <dbReference type="ARBA" id="ARBA00057996"/>
    </source>
</evidence>
<keyword evidence="7" id="KW-0472">Membrane</keyword>
<dbReference type="PROSITE" id="PS50018">
    <property type="entry name" value="RAS_GTPASE_ACTIV_2"/>
    <property type="match status" value="1"/>
</dbReference>
<comment type="subcellular location">
    <subcellularLocation>
        <location evidence="1">Cytoplasmic vesicle</location>
        <location evidence="1">Clathrin-coated vesicle</location>
    </subcellularLocation>
    <subcellularLocation>
        <location evidence="2">Membrane</location>
        <topology evidence="2">Peripheral membrane protein</topology>
    </subcellularLocation>
</comment>
<feature type="domain" description="VPS9" evidence="14">
    <location>
        <begin position="964"/>
        <end position="1102"/>
    </location>
</feature>
<keyword evidence="8" id="KW-0968">Cytoplasmic vesicle</keyword>
<evidence type="ECO:0000256" key="8">
    <source>
        <dbReference type="ARBA" id="ARBA00023329"/>
    </source>
</evidence>
<dbReference type="AlphaFoldDB" id="A0A9P1J2P0"/>
<dbReference type="GO" id="GO:0006897">
    <property type="term" value="P:endocytosis"/>
    <property type="evidence" value="ECO:0007669"/>
    <property type="project" value="UniProtKB-KW"/>
</dbReference>
<comment type="function">
    <text evidence="9">Acts both as a GTPase-activating protein (GAP) and a guanine nucleotide exchange factor (GEF), and participates in endocytosis. Acts by regulating the activation of rab-5 by exchanging bound GDP for free GTP at clathrin coated pits.</text>
</comment>
<dbReference type="Pfam" id="PF02204">
    <property type="entry name" value="VPS9"/>
    <property type="match status" value="1"/>
</dbReference>
<evidence type="ECO:0000313" key="15">
    <source>
        <dbReference type="EMBL" id="CAI5454658.1"/>
    </source>
</evidence>
<feature type="region of interest" description="Disordered" evidence="12">
    <location>
        <begin position="597"/>
        <end position="685"/>
    </location>
</feature>
<dbReference type="Gene3D" id="1.20.1050.80">
    <property type="entry name" value="VPS9 domain"/>
    <property type="match status" value="1"/>
</dbReference>
<dbReference type="GO" id="GO:0030136">
    <property type="term" value="C:clathrin-coated vesicle"/>
    <property type="evidence" value="ECO:0007669"/>
    <property type="project" value="UniProtKB-SubCell"/>
</dbReference>
<dbReference type="InterPro" id="IPR003123">
    <property type="entry name" value="VPS9"/>
</dbReference>
<keyword evidence="4" id="KW-0343">GTPase activation</keyword>
<evidence type="ECO:0000256" key="3">
    <source>
        <dbReference type="ARBA" id="ARBA00008489"/>
    </source>
</evidence>
<comment type="subunit">
    <text evidence="10">Interacts with GDP-bound rab-5. Interacts with alpha-adaptin.</text>
</comment>
<dbReference type="SMART" id="SM00167">
    <property type="entry name" value="VPS9"/>
    <property type="match status" value="1"/>
</dbReference>
<evidence type="ECO:0000259" key="13">
    <source>
        <dbReference type="PROSITE" id="PS50018"/>
    </source>
</evidence>
<evidence type="ECO:0000256" key="1">
    <source>
        <dbReference type="ARBA" id="ARBA00004132"/>
    </source>
</evidence>
<reference evidence="15" key="1">
    <citation type="submission" date="2022-11" db="EMBL/GenBank/DDBJ databases">
        <authorList>
            <person name="Kikuchi T."/>
        </authorList>
    </citation>
    <scope>NUCLEOTIDE SEQUENCE</scope>
    <source>
        <strain evidence="15">PS1010</strain>
    </source>
</reference>
<dbReference type="PANTHER" id="PTHR23101:SF25">
    <property type="entry name" value="GTPASE-ACTIVATING PROTEIN AND VPS9 DOMAIN-CONTAINING PROTEIN 1"/>
    <property type="match status" value="1"/>
</dbReference>
<proteinExistence type="inferred from homology"/>
<dbReference type="GO" id="GO:0030139">
    <property type="term" value="C:endocytic vesicle"/>
    <property type="evidence" value="ECO:0007669"/>
    <property type="project" value="TreeGrafter"/>
</dbReference>
<sequence length="1102" mass="126046">MADIILTKIRQKDEYKEFYDIATKIRNHKLLTDAENESLVKHTKEVADAEIKLLTEAWQSSYFWIVLRQLKNQNDPLDPTQACRLLKIIKETVPQPAYKVIGRHFSTIDQLLCILYNEPSTVAAILNNIDQNDATFNDIAVQIIFHMVYSCSLYPEDELRCSQIICELLKVQLLKSNMNMRMMLRKETSISTRFYRLFVESSHSTMVYLTSALRKGVLSVVQLGNFWLDIDEKQSSTRFLRDNHQDKTRLPEYRALVVSKLVELVDIFLEEIHKSLTILPPSLNWIIRDIFSSLYEVLDDISAIELSHACKDMVISNLICPAIITPQKFGIIDNDVRIGAIVNHNLTQVAMIVQMISLREFEKPPVEYEEFLKQCRNTHLIPEMMDVLLMENSAPEVEVFTTISSGNAKSDLMAKSNFVGSVGDVNILMKLIREPINERDPVLGRVVKLCKRLPESFSSIPNNASEVENSPRLSTLKNIHKRVNQSLSMKRQDSSNDVSQPSDSIYFEKENFDIFFLEYLPENYEECRIEYQAPPRIEEVAITPEPEQVAETEPEVEPEIAVEVEAQREEEESQEQNIVEEQQHVPVDLLTYEIPRLEVNEPKRPESISPDPSDDQSAENRGGFAKLKSLGDRMKRGITQSNTLSDIRGHLRRSTSVIKSEIPTSSSDNALTKVSPEPPAKGPRDDILAKYAGKSTPKKMESLIGNLIDFISPNNQEVDEPYYSPDNLTSCRAFQDTLRKLATVLGDVSYHLHMNYRIKSEESGNRQKLLLDKFLGAILVEAEHRRENGLAAQIREVKRCIELFDNNGVITLLDFLKQEEMHRENAIVKLREDRIVLMRKNNDIASLEQRISLNRKLTEQNLVDSLMRTFIESGFLPNRQPNTRTPEVAAVLKFYDEFKYLLAQDERAEFLRNLLKFLKDRLMQNSDWNYATEAMITRAMTTIERFVMFAVYETAFYPNLGADQHRDKVLRASIAKVSQVVTADHDSLKIPKRLHGEAPWPSAQAELSMLDVYVTAQDKLKCVVRCCDVINNLIALSSKGAVASADDLTPVLVFVIIKANPRSLLSNVQFVETFAGDKIETGRDAYYWTNFKSAVEFIKTIL</sequence>
<dbReference type="GO" id="GO:0005829">
    <property type="term" value="C:cytosol"/>
    <property type="evidence" value="ECO:0007669"/>
    <property type="project" value="TreeGrafter"/>
</dbReference>
<dbReference type="Proteomes" id="UP001152747">
    <property type="component" value="Unassembled WGS sequence"/>
</dbReference>
<evidence type="ECO:0000256" key="7">
    <source>
        <dbReference type="ARBA" id="ARBA00023136"/>
    </source>
</evidence>
<dbReference type="PROSITE" id="PS51205">
    <property type="entry name" value="VPS9"/>
    <property type="match status" value="1"/>
</dbReference>
<dbReference type="GO" id="GO:0016020">
    <property type="term" value="C:membrane"/>
    <property type="evidence" value="ECO:0007669"/>
    <property type="project" value="UniProtKB-SubCell"/>
</dbReference>
<dbReference type="OrthoDB" id="10264848at2759"/>
<accession>A0A9P1J2P0</accession>
<dbReference type="GO" id="GO:0005096">
    <property type="term" value="F:GTPase activator activity"/>
    <property type="evidence" value="ECO:0007669"/>
    <property type="project" value="UniProtKB-KW"/>
</dbReference>
<comment type="caution">
    <text evidence="15">The sequence shown here is derived from an EMBL/GenBank/DDBJ whole genome shotgun (WGS) entry which is preliminary data.</text>
</comment>
<dbReference type="GO" id="GO:0005085">
    <property type="term" value="F:guanyl-nucleotide exchange factor activity"/>
    <property type="evidence" value="ECO:0007669"/>
    <property type="project" value="UniProtKB-KW"/>
</dbReference>
<dbReference type="Gene3D" id="1.10.506.10">
    <property type="entry name" value="GTPase Activation - p120gap, domain 1"/>
    <property type="match status" value="1"/>
</dbReference>
<dbReference type="GO" id="GO:0031267">
    <property type="term" value="F:small GTPase binding"/>
    <property type="evidence" value="ECO:0007669"/>
    <property type="project" value="TreeGrafter"/>
</dbReference>
<dbReference type="InterPro" id="IPR008936">
    <property type="entry name" value="Rho_GTPase_activation_prot"/>
</dbReference>
<dbReference type="Pfam" id="PF00616">
    <property type="entry name" value="RasGAP"/>
    <property type="match status" value="1"/>
</dbReference>